<keyword evidence="12" id="KW-1185">Reference proteome</keyword>
<dbReference type="GO" id="GO:0032210">
    <property type="term" value="P:regulation of telomere maintenance via telomerase"/>
    <property type="evidence" value="ECO:0007669"/>
    <property type="project" value="TreeGrafter"/>
</dbReference>
<dbReference type="InterPro" id="IPR028389">
    <property type="entry name" value="POT1"/>
</dbReference>
<evidence type="ECO:0000313" key="11">
    <source>
        <dbReference type="EMBL" id="CAF9937733.1"/>
    </source>
</evidence>
<evidence type="ECO:0000256" key="9">
    <source>
        <dbReference type="SAM" id="MobiDB-lite"/>
    </source>
</evidence>
<protein>
    <recommendedName>
        <fullName evidence="4">Protection of telomeres protein 1</fullName>
    </recommendedName>
</protein>
<dbReference type="AlphaFoldDB" id="A0A8H3IY27"/>
<evidence type="ECO:0000256" key="4">
    <source>
        <dbReference type="ARBA" id="ARBA00015253"/>
    </source>
</evidence>
<dbReference type="OrthoDB" id="2186770at2759"/>
<dbReference type="GO" id="GO:0010521">
    <property type="term" value="F:telomerase inhibitor activity"/>
    <property type="evidence" value="ECO:0007669"/>
    <property type="project" value="TreeGrafter"/>
</dbReference>
<feature type="compositionally biased region" description="Polar residues" evidence="9">
    <location>
        <begin position="186"/>
        <end position="196"/>
    </location>
</feature>
<evidence type="ECO:0000256" key="7">
    <source>
        <dbReference type="ARBA" id="ARBA00023125"/>
    </source>
</evidence>
<dbReference type="InterPro" id="IPR032042">
    <property type="entry name" value="POT1PC"/>
</dbReference>
<dbReference type="SMART" id="SM00976">
    <property type="entry name" value="Telo_bind"/>
    <property type="match status" value="1"/>
</dbReference>
<dbReference type="CDD" id="cd04497">
    <property type="entry name" value="hPOT1_OB1_like"/>
    <property type="match status" value="1"/>
</dbReference>
<dbReference type="Proteomes" id="UP000664521">
    <property type="component" value="Unassembled WGS sequence"/>
</dbReference>
<sequence length="785" mass="86680">MSSSIPHGFEDLYQASNRINGEVNIMGRVTDHLSPTPSRGTDLMSTFSIADASHSTQSEEGLKIRFFKPSEGEHPQIRGSGDVVLLRKVKIKGWKNVAMGISHFDTSWVVFPAAEIPVKAPQNRLMIKHIKSPNTAEPSHSEMLYAIELCNLGDRTMDIPSGIPISSTETPSTWTASSAGGPIDASASSSKTNGRSSYGRDKFSLVKDLHVNSFYDIVGQVVKMYSNFGRLELYVTDYTANNMLFGYAWGQDDEGNSKENDYNYGSTSAPKSKKWPGPYGQMTLMVTLWPPHSSFAQSKVNDWDFVLLQNVHVKQDRDGKMEGALHEDRFWPNKIQISVLRDHSDERVKNVLRRKLEYTEKFNAQSETLIREARKQNQTDVQGEKPLSKSAARRKRKLEREKQQAAATKEETSSKKQKKNQNPPKSNIPPDSPPPLPKAVPKATRTDLNKNVHCSHHTIPTTPLASILSLEPTHQTTTPNDVTYTLPFQNLKTRTTVRVVDFFPPDIADFAIRSRPKSEFDALSDYEGGSDSASESTDSANHDPEPGARKRTRTSASEPENWEWRFALVLEDAESAPQAAKKEEQKARITAYVAGLDGDFLLKEDAVDLHTNPNTLSSLREKLFLLWGDLEERKTNPDPGETPPRSKAFTCCLQEYGVRVRGGGGGRERGGVDWGEGREGVRDGGDDEGREGAGVRGDDEDKDREGAGVGGGEDESRGSEGAGGGDEGRQEGVGGGGEDKGREGVDGGEKDKGKEGAGSDGEAQREDEHEQKWERKWRMFGTTII</sequence>
<reference evidence="11" key="1">
    <citation type="submission" date="2021-03" db="EMBL/GenBank/DDBJ databases">
        <authorList>
            <person name="Tagirdzhanova G."/>
        </authorList>
    </citation>
    <scope>NUCLEOTIDE SEQUENCE</scope>
</reference>
<dbReference type="EMBL" id="CAJPDS010000104">
    <property type="protein sequence ID" value="CAF9937733.1"/>
    <property type="molecule type" value="Genomic_DNA"/>
</dbReference>
<dbReference type="InterPro" id="IPR012340">
    <property type="entry name" value="NA-bd_OB-fold"/>
</dbReference>
<dbReference type="GO" id="GO:0000783">
    <property type="term" value="C:nuclear telomere cap complex"/>
    <property type="evidence" value="ECO:0007669"/>
    <property type="project" value="TreeGrafter"/>
</dbReference>
<dbReference type="PANTHER" id="PTHR14513">
    <property type="entry name" value="PROTECTION OF TELOMERES 1"/>
    <property type="match status" value="1"/>
</dbReference>
<feature type="compositionally biased region" description="Gly residues" evidence="9">
    <location>
        <begin position="720"/>
        <end position="736"/>
    </location>
</feature>
<dbReference type="Gene3D" id="2.40.50.140">
    <property type="entry name" value="Nucleic acid-binding proteins"/>
    <property type="match status" value="2"/>
</dbReference>
<dbReference type="PANTHER" id="PTHR14513:SF0">
    <property type="entry name" value="PROTECTION OF TELOMERES PROTEIN 1"/>
    <property type="match status" value="1"/>
</dbReference>
<organism evidence="11 12">
    <name type="scientific">Heterodermia speciosa</name>
    <dbReference type="NCBI Taxonomy" id="116794"/>
    <lineage>
        <taxon>Eukaryota</taxon>
        <taxon>Fungi</taxon>
        <taxon>Dikarya</taxon>
        <taxon>Ascomycota</taxon>
        <taxon>Pezizomycotina</taxon>
        <taxon>Lecanoromycetes</taxon>
        <taxon>OSLEUM clade</taxon>
        <taxon>Lecanoromycetidae</taxon>
        <taxon>Caliciales</taxon>
        <taxon>Physciaceae</taxon>
        <taxon>Heterodermia</taxon>
    </lineage>
</organism>
<feature type="region of interest" description="Disordered" evidence="9">
    <location>
        <begin position="371"/>
        <end position="443"/>
    </location>
</feature>
<dbReference type="FunFam" id="2.40.50.140:FF:000303">
    <property type="entry name" value="Protection of telomeres protein 1"/>
    <property type="match status" value="1"/>
</dbReference>
<feature type="region of interest" description="Disordered" evidence="9">
    <location>
        <begin position="522"/>
        <end position="557"/>
    </location>
</feature>
<dbReference type="SUPFAM" id="SSF50249">
    <property type="entry name" value="Nucleic acid-binding proteins"/>
    <property type="match status" value="2"/>
</dbReference>
<evidence type="ECO:0000256" key="3">
    <source>
        <dbReference type="ARBA" id="ARBA00008442"/>
    </source>
</evidence>
<keyword evidence="8" id="KW-0539">Nucleus</keyword>
<dbReference type="InterPro" id="IPR011564">
    <property type="entry name" value="Telomer_end-bd_POT1/Cdc13"/>
</dbReference>
<feature type="compositionally biased region" description="Pro residues" evidence="9">
    <location>
        <begin position="426"/>
        <end position="438"/>
    </location>
</feature>
<evidence type="ECO:0000256" key="2">
    <source>
        <dbReference type="ARBA" id="ARBA00004574"/>
    </source>
</evidence>
<keyword evidence="5" id="KW-0158">Chromosome</keyword>
<comment type="subcellular location">
    <subcellularLocation>
        <location evidence="2">Chromosome</location>
        <location evidence="2">Telomere</location>
    </subcellularLocation>
    <subcellularLocation>
        <location evidence="1">Nucleus</location>
    </subcellularLocation>
</comment>
<feature type="domain" description="Telomeric single stranded DNA binding POT1/Cdc13" evidence="10">
    <location>
        <begin position="9"/>
        <end position="154"/>
    </location>
</feature>
<name>A0A8H3IY27_9LECA</name>
<evidence type="ECO:0000256" key="5">
    <source>
        <dbReference type="ARBA" id="ARBA00022454"/>
    </source>
</evidence>
<dbReference type="GO" id="GO:0016233">
    <property type="term" value="P:telomere capping"/>
    <property type="evidence" value="ECO:0007669"/>
    <property type="project" value="TreeGrafter"/>
</dbReference>
<gene>
    <name evidence="11" type="ORF">HETSPECPRED_000641</name>
</gene>
<feature type="compositionally biased region" description="Basic and acidic residues" evidence="9">
    <location>
        <begin position="398"/>
        <end position="414"/>
    </location>
</feature>
<feature type="compositionally biased region" description="Polar residues" evidence="9">
    <location>
        <begin position="164"/>
        <end position="178"/>
    </location>
</feature>
<comment type="similarity">
    <text evidence="3">Belongs to the telombin family.</text>
</comment>
<dbReference type="Pfam" id="PF02765">
    <property type="entry name" value="POT1"/>
    <property type="match status" value="1"/>
</dbReference>
<evidence type="ECO:0000256" key="6">
    <source>
        <dbReference type="ARBA" id="ARBA00022895"/>
    </source>
</evidence>
<feature type="compositionally biased region" description="Basic and acidic residues" evidence="9">
    <location>
        <begin position="371"/>
        <end position="387"/>
    </location>
</feature>
<keyword evidence="7" id="KW-0238">DNA-binding</keyword>
<evidence type="ECO:0000256" key="8">
    <source>
        <dbReference type="ARBA" id="ARBA00023242"/>
    </source>
</evidence>
<comment type="caution">
    <text evidence="11">The sequence shown here is derived from an EMBL/GenBank/DDBJ whole genome shotgun (WGS) entry which is preliminary data.</text>
</comment>
<feature type="compositionally biased region" description="Basic and acidic residues" evidence="9">
    <location>
        <begin position="690"/>
        <end position="706"/>
    </location>
</feature>
<feature type="compositionally biased region" description="Basic and acidic residues" evidence="9">
    <location>
        <begin position="737"/>
        <end position="777"/>
    </location>
</feature>
<proteinExistence type="inferred from homology"/>
<evidence type="ECO:0000256" key="1">
    <source>
        <dbReference type="ARBA" id="ARBA00004123"/>
    </source>
</evidence>
<feature type="compositionally biased region" description="Basic and acidic residues" evidence="9">
    <location>
        <begin position="666"/>
        <end position="684"/>
    </location>
</feature>
<accession>A0A8H3IY27</accession>
<keyword evidence="6" id="KW-0779">Telomere</keyword>
<evidence type="ECO:0000313" key="12">
    <source>
        <dbReference type="Proteomes" id="UP000664521"/>
    </source>
</evidence>
<feature type="region of interest" description="Disordered" evidence="9">
    <location>
        <begin position="660"/>
        <end position="785"/>
    </location>
</feature>
<feature type="region of interest" description="Disordered" evidence="9">
    <location>
        <begin position="162"/>
        <end position="197"/>
    </location>
</feature>
<evidence type="ECO:0000259" key="10">
    <source>
        <dbReference type="SMART" id="SM00976"/>
    </source>
</evidence>
<dbReference type="GO" id="GO:0098505">
    <property type="term" value="F:G-rich strand telomeric DNA binding"/>
    <property type="evidence" value="ECO:0007669"/>
    <property type="project" value="TreeGrafter"/>
</dbReference>
<dbReference type="Pfam" id="PF16686">
    <property type="entry name" value="POT1PC"/>
    <property type="match status" value="1"/>
</dbReference>